<dbReference type="Pfam" id="PF12796">
    <property type="entry name" value="Ank_2"/>
    <property type="match status" value="1"/>
</dbReference>
<evidence type="ECO:0000256" key="3">
    <source>
        <dbReference type="PROSITE-ProRule" id="PRU00023"/>
    </source>
</evidence>
<dbReference type="Gene3D" id="1.25.40.20">
    <property type="entry name" value="Ankyrin repeat-containing domain"/>
    <property type="match status" value="1"/>
</dbReference>
<dbReference type="PRINTS" id="PR01415">
    <property type="entry name" value="ANKYRIN"/>
</dbReference>
<dbReference type="PANTHER" id="PTHR24174:SF16">
    <property type="entry name" value="CASKIN-2"/>
    <property type="match status" value="1"/>
</dbReference>
<comment type="caution">
    <text evidence="4">The sequence shown here is derived from an EMBL/GenBank/DDBJ whole genome shotgun (WGS) entry which is preliminary data.</text>
</comment>
<dbReference type="PROSITE" id="PS50088">
    <property type="entry name" value="ANK_REPEAT"/>
    <property type="match status" value="2"/>
</dbReference>
<dbReference type="AlphaFoldDB" id="A0A0C2N9K1"/>
<protein>
    <submittedName>
        <fullName evidence="4">Uncharacterized protein</fullName>
    </submittedName>
</protein>
<gene>
    <name evidence="4" type="ORF">RF11_14550</name>
</gene>
<dbReference type="InterPro" id="IPR002110">
    <property type="entry name" value="Ankyrin_rpt"/>
</dbReference>
<keyword evidence="2 3" id="KW-0040">ANK repeat</keyword>
<organism evidence="4 5">
    <name type="scientific">Thelohanellus kitauei</name>
    <name type="common">Myxosporean</name>
    <dbReference type="NCBI Taxonomy" id="669202"/>
    <lineage>
        <taxon>Eukaryota</taxon>
        <taxon>Metazoa</taxon>
        <taxon>Cnidaria</taxon>
        <taxon>Myxozoa</taxon>
        <taxon>Myxosporea</taxon>
        <taxon>Bivalvulida</taxon>
        <taxon>Platysporina</taxon>
        <taxon>Myxobolidae</taxon>
        <taxon>Thelohanellus</taxon>
    </lineage>
</organism>
<reference evidence="4 5" key="1">
    <citation type="journal article" date="2014" name="Genome Biol. Evol.">
        <title>The genome of the myxosporean Thelohanellus kitauei shows adaptations to nutrient acquisition within its fish host.</title>
        <authorList>
            <person name="Yang Y."/>
            <person name="Xiong J."/>
            <person name="Zhou Z."/>
            <person name="Huo F."/>
            <person name="Miao W."/>
            <person name="Ran C."/>
            <person name="Liu Y."/>
            <person name="Zhang J."/>
            <person name="Feng J."/>
            <person name="Wang M."/>
            <person name="Wang M."/>
            <person name="Wang L."/>
            <person name="Yao B."/>
        </authorList>
    </citation>
    <scope>NUCLEOTIDE SEQUENCE [LARGE SCALE GENOMIC DNA]</scope>
    <source>
        <strain evidence="4">Wuqing</strain>
    </source>
</reference>
<dbReference type="InterPro" id="IPR033635">
    <property type="entry name" value="ANKS1/Caskin"/>
</dbReference>
<dbReference type="PROSITE" id="PS50297">
    <property type="entry name" value="ANK_REP_REGION"/>
    <property type="match status" value="2"/>
</dbReference>
<dbReference type="SUPFAM" id="SSF48403">
    <property type="entry name" value="Ankyrin repeat"/>
    <property type="match status" value="1"/>
</dbReference>
<keyword evidence="5" id="KW-1185">Reference proteome</keyword>
<name>A0A0C2N9K1_THEKT</name>
<accession>A0A0C2N9K1</accession>
<dbReference type="InterPro" id="IPR036770">
    <property type="entry name" value="Ankyrin_rpt-contain_sf"/>
</dbReference>
<evidence type="ECO:0000256" key="2">
    <source>
        <dbReference type="ARBA" id="ARBA00023043"/>
    </source>
</evidence>
<evidence type="ECO:0000256" key="1">
    <source>
        <dbReference type="ARBA" id="ARBA00022737"/>
    </source>
</evidence>
<evidence type="ECO:0000313" key="4">
    <source>
        <dbReference type="EMBL" id="KII70587.1"/>
    </source>
</evidence>
<keyword evidence="1" id="KW-0677">Repeat</keyword>
<dbReference type="SMART" id="SM00248">
    <property type="entry name" value="ANK"/>
    <property type="match status" value="2"/>
</dbReference>
<dbReference type="EMBL" id="JWZT01002014">
    <property type="protein sequence ID" value="KII70587.1"/>
    <property type="molecule type" value="Genomic_DNA"/>
</dbReference>
<dbReference type="PANTHER" id="PTHR24174">
    <property type="entry name" value="ANKYRIN REPEAT AND STERILE ALPHA MOTIF DOMAIN-CONTAINING PROTEIN 1"/>
    <property type="match status" value="1"/>
</dbReference>
<feature type="repeat" description="ANK" evidence="3">
    <location>
        <begin position="194"/>
        <end position="226"/>
    </location>
</feature>
<evidence type="ECO:0000313" key="5">
    <source>
        <dbReference type="Proteomes" id="UP000031668"/>
    </source>
</evidence>
<feature type="repeat" description="ANK" evidence="3">
    <location>
        <begin position="162"/>
        <end position="194"/>
    </location>
</feature>
<proteinExistence type="predicted"/>
<dbReference type="Proteomes" id="UP000031668">
    <property type="component" value="Unassembled WGS sequence"/>
</dbReference>
<sequence>MNDFSESLREACKKLENDSHQVSTASNFSNKIRESARMQLYDSNGVSDAGLSFKRHKKFALAKLEIEKTRSKSKGKVSVINYRPPSRKMLKYFKSLSGLKHKPNKQSGLCEAPLKSCLKTSKGGPKTVKFMPETLFWDAAFEGDFESLRSTTIDNVNKPNNSGVTALHSAASSGSFECVQHLIGLGADVNLTDDSGTPIHYAAHNGWLDICKLLIESGANVNMKTQKEQLTAYDVGLADPRSGCSHLIKGILLTSRIRKKERNCQQQDSVFFIRFGKKSTR</sequence>
<dbReference type="OrthoDB" id="71307at2759"/>